<dbReference type="GO" id="GO:0090162">
    <property type="term" value="P:establishment of epithelial cell polarity"/>
    <property type="evidence" value="ECO:0007669"/>
    <property type="project" value="InterPro"/>
</dbReference>
<gene>
    <name evidence="2" type="ORF">MNOR_LOCUS3796</name>
</gene>
<dbReference type="Proteomes" id="UP001497623">
    <property type="component" value="Unassembled WGS sequence"/>
</dbReference>
<dbReference type="Gene3D" id="3.10.20.90">
    <property type="entry name" value="Phosphatidylinositol 3-kinase Catalytic Subunit, Chain A, domain 1"/>
    <property type="match status" value="1"/>
</dbReference>
<sequence length="151" mass="17293">MSHSLVDALHVSPARTRRWKPNSASNLYRGVVRSKMSAGLRVEVVLLDDRRMQLGVGPGLLTHELLQMVASHFLLKESHYFSLAYLDHTNHYQWLAPDRRVVEHDSVRTLNGGSLTLYFLIKFFIDSIALLQGPQTVELFYQQAKSLLYKV</sequence>
<dbReference type="InterPro" id="IPR047176">
    <property type="entry name" value="FRMD4A/B"/>
</dbReference>
<dbReference type="AlphaFoldDB" id="A0AAV2PTP3"/>
<accession>A0AAV2PTP3</accession>
<dbReference type="Pfam" id="PF09379">
    <property type="entry name" value="FERM_N"/>
    <property type="match status" value="1"/>
</dbReference>
<name>A0AAV2PTP3_MEGNR</name>
<dbReference type="GO" id="GO:0005912">
    <property type="term" value="C:adherens junction"/>
    <property type="evidence" value="ECO:0007669"/>
    <property type="project" value="TreeGrafter"/>
</dbReference>
<comment type="caution">
    <text evidence="2">The sequence shown here is derived from an EMBL/GenBank/DDBJ whole genome shotgun (WGS) entry which is preliminary data.</text>
</comment>
<evidence type="ECO:0000313" key="3">
    <source>
        <dbReference type="Proteomes" id="UP001497623"/>
    </source>
</evidence>
<dbReference type="GO" id="GO:0005923">
    <property type="term" value="C:bicellular tight junction"/>
    <property type="evidence" value="ECO:0007669"/>
    <property type="project" value="TreeGrafter"/>
</dbReference>
<feature type="non-terminal residue" evidence="2">
    <location>
        <position position="151"/>
    </location>
</feature>
<feature type="domain" description="FERM" evidence="1">
    <location>
        <begin position="40"/>
        <end position="151"/>
    </location>
</feature>
<protein>
    <recommendedName>
        <fullName evidence="1">FERM domain-containing protein</fullName>
    </recommendedName>
</protein>
<reference evidence="2 3" key="1">
    <citation type="submission" date="2024-05" db="EMBL/GenBank/DDBJ databases">
        <authorList>
            <person name="Wallberg A."/>
        </authorList>
    </citation>
    <scope>NUCLEOTIDE SEQUENCE [LARGE SCALE GENOMIC DNA]</scope>
</reference>
<dbReference type="SUPFAM" id="SSF54236">
    <property type="entry name" value="Ubiquitin-like"/>
    <property type="match status" value="1"/>
</dbReference>
<organism evidence="2 3">
    <name type="scientific">Meganyctiphanes norvegica</name>
    <name type="common">Northern krill</name>
    <name type="synonym">Thysanopoda norvegica</name>
    <dbReference type="NCBI Taxonomy" id="48144"/>
    <lineage>
        <taxon>Eukaryota</taxon>
        <taxon>Metazoa</taxon>
        <taxon>Ecdysozoa</taxon>
        <taxon>Arthropoda</taxon>
        <taxon>Crustacea</taxon>
        <taxon>Multicrustacea</taxon>
        <taxon>Malacostraca</taxon>
        <taxon>Eumalacostraca</taxon>
        <taxon>Eucarida</taxon>
        <taxon>Euphausiacea</taxon>
        <taxon>Euphausiidae</taxon>
        <taxon>Meganyctiphanes</taxon>
    </lineage>
</organism>
<evidence type="ECO:0000259" key="1">
    <source>
        <dbReference type="PROSITE" id="PS50057"/>
    </source>
</evidence>
<dbReference type="PANTHER" id="PTHR46079">
    <property type="entry name" value="FERM DOMAIN-CONTAINING PROTEIN 4"/>
    <property type="match status" value="1"/>
</dbReference>
<evidence type="ECO:0000313" key="2">
    <source>
        <dbReference type="EMBL" id="CAL4064044.1"/>
    </source>
</evidence>
<dbReference type="PROSITE" id="PS50057">
    <property type="entry name" value="FERM_3"/>
    <property type="match status" value="1"/>
</dbReference>
<keyword evidence="3" id="KW-1185">Reference proteome</keyword>
<dbReference type="InterPro" id="IPR029071">
    <property type="entry name" value="Ubiquitin-like_domsf"/>
</dbReference>
<dbReference type="InterPro" id="IPR018979">
    <property type="entry name" value="FERM_N"/>
</dbReference>
<dbReference type="PANTHER" id="PTHR46079:SF2">
    <property type="entry name" value="FERM DOMAIN-CONTAINING PROTEIN"/>
    <property type="match status" value="1"/>
</dbReference>
<dbReference type="InterPro" id="IPR000299">
    <property type="entry name" value="FERM_domain"/>
</dbReference>
<proteinExistence type="predicted"/>
<dbReference type="EMBL" id="CAXKWB010001338">
    <property type="protein sequence ID" value="CAL4064044.1"/>
    <property type="molecule type" value="Genomic_DNA"/>
</dbReference>